<dbReference type="Proteomes" id="UP000199087">
    <property type="component" value="Unassembled WGS sequence"/>
</dbReference>
<organism evidence="1 2">
    <name type="scientific">Neobacillus massiliamazoniensis</name>
    <dbReference type="NCBI Taxonomy" id="1499688"/>
    <lineage>
        <taxon>Bacteria</taxon>
        <taxon>Bacillati</taxon>
        <taxon>Bacillota</taxon>
        <taxon>Bacilli</taxon>
        <taxon>Bacillales</taxon>
        <taxon>Bacillaceae</taxon>
        <taxon>Neobacillus</taxon>
    </lineage>
</organism>
<evidence type="ECO:0000313" key="1">
    <source>
        <dbReference type="EMBL" id="CRK82936.1"/>
    </source>
</evidence>
<evidence type="ECO:0000313" key="2">
    <source>
        <dbReference type="Proteomes" id="UP000199087"/>
    </source>
</evidence>
<sequence length="75" mass="9069">MDPRKIRPYKKWSTRKIWQTLYYERVKELKIKPPIMAAFVIVLPQFDTIFSRTKIPPKTTLRSHNRLGTFVFVFV</sequence>
<dbReference type="EMBL" id="CVRB01000003">
    <property type="protein sequence ID" value="CRK82936.1"/>
    <property type="molecule type" value="Genomic_DNA"/>
</dbReference>
<keyword evidence="2" id="KW-1185">Reference proteome</keyword>
<reference evidence="2" key="1">
    <citation type="submission" date="2015-05" db="EMBL/GenBank/DDBJ databases">
        <authorList>
            <person name="Urmite Genomes"/>
        </authorList>
    </citation>
    <scope>NUCLEOTIDE SEQUENCE [LARGE SCALE GENOMIC DNA]</scope>
    <source>
        <strain evidence="2">LF1</strain>
    </source>
</reference>
<protein>
    <submittedName>
        <fullName evidence="1">Uncharacterized protein</fullName>
    </submittedName>
</protein>
<proteinExistence type="predicted"/>
<dbReference type="RefSeq" id="WP_090635238.1">
    <property type="nucleotide sequence ID" value="NZ_CVRB01000003.1"/>
</dbReference>
<accession>A0A0U1NY66</accession>
<gene>
    <name evidence="1" type="ORF">BN000_02891</name>
</gene>
<dbReference type="AlphaFoldDB" id="A0A0U1NY66"/>
<dbReference type="STRING" id="1499688.BN000_02891"/>
<name>A0A0U1NY66_9BACI</name>